<reference evidence="7" key="1">
    <citation type="submission" date="2015-08" db="EMBL/GenBank/DDBJ databases">
        <title>Comparative genomics of the Campylobacter concisus group.</title>
        <authorList>
            <person name="Miller W.G."/>
            <person name="Yee E."/>
            <person name="Chapman M.H."/>
            <person name="Huynh S."/>
            <person name="Bono J.L."/>
            <person name="On S.L.W."/>
            <person name="St Leger J."/>
            <person name="Foster G."/>
            <person name="Parker C.T."/>
        </authorList>
    </citation>
    <scope>NUCLEOTIDE SEQUENCE [LARGE SCALE GENOMIC DNA]</scope>
    <source>
        <strain evidence="7">ATCC 33237</strain>
    </source>
</reference>
<accession>A0A0M4TAA1</accession>
<dbReference type="InterPro" id="IPR015391">
    <property type="entry name" value="SurA_N"/>
</dbReference>
<dbReference type="AlphaFoldDB" id="A0A0M4TAA1"/>
<keyword evidence="2" id="KW-0413">Isomerase</keyword>
<gene>
    <name evidence="6" type="ORF">CCON33237_0341</name>
</gene>
<dbReference type="GeneID" id="28662009"/>
<dbReference type="InterPro" id="IPR050280">
    <property type="entry name" value="OMP_Chaperone_SurA"/>
</dbReference>
<dbReference type="Pfam" id="PF09312">
    <property type="entry name" value="SurA_N"/>
    <property type="match status" value="1"/>
</dbReference>
<keyword evidence="1 3" id="KW-0732">Signal</keyword>
<proteinExistence type="predicted"/>
<keyword evidence="2" id="KW-0697">Rotamase</keyword>
<evidence type="ECO:0000256" key="1">
    <source>
        <dbReference type="ARBA" id="ARBA00022729"/>
    </source>
</evidence>
<dbReference type="Proteomes" id="UP000066049">
    <property type="component" value="Chromosome"/>
</dbReference>
<sequence>MKKLLFLAAGMLSALNLYSAQMINGIAAIVENEPITLYEVYSLKEQLRASEQDALNLLIRDRLEDAQIKNLNISVTPFELNDRIESIAKQNGMTNSQFRSSIQAQGMDFLEFKNNIEKKMLQEKLYKSILAEAGKNVNEQKAKMYFDANPDKFKVFSTARVVVYRAKDPELLEAQKTSPKLLDGVQTQEVSLDYQSIDPRLAAIISSTNNGDYTQPLQGPDSFDMFLVKEKIGSYTPSFADVKDNVINELYQGEQEKLMADYFDKLRAKAKIQILR</sequence>
<dbReference type="InterPro" id="IPR046357">
    <property type="entry name" value="PPIase_dom_sf"/>
</dbReference>
<dbReference type="Gene3D" id="3.10.50.40">
    <property type="match status" value="1"/>
</dbReference>
<dbReference type="KEGG" id="ccoc:CCON33237_0341"/>
<dbReference type="Pfam" id="PF22506">
    <property type="entry name" value="Cj1289-like_C"/>
    <property type="match status" value="1"/>
</dbReference>
<evidence type="ECO:0000256" key="2">
    <source>
        <dbReference type="ARBA" id="ARBA00023110"/>
    </source>
</evidence>
<protein>
    <submittedName>
        <fullName evidence="6">Putative SurA domain protein</fullName>
    </submittedName>
</protein>
<organism evidence="6 7">
    <name type="scientific">Campylobacter concisus</name>
    <dbReference type="NCBI Taxonomy" id="199"/>
    <lineage>
        <taxon>Bacteria</taxon>
        <taxon>Pseudomonadati</taxon>
        <taxon>Campylobacterota</taxon>
        <taxon>Epsilonproteobacteria</taxon>
        <taxon>Campylobacterales</taxon>
        <taxon>Campylobacteraceae</taxon>
        <taxon>Campylobacter</taxon>
    </lineage>
</organism>
<feature type="chain" id="PRO_5005802179" evidence="3">
    <location>
        <begin position="20"/>
        <end position="276"/>
    </location>
</feature>
<dbReference type="Gene3D" id="1.10.4030.10">
    <property type="entry name" value="Porin chaperone SurA, peptide-binding domain"/>
    <property type="match status" value="1"/>
</dbReference>
<evidence type="ECO:0000259" key="4">
    <source>
        <dbReference type="Pfam" id="PF09312"/>
    </source>
</evidence>
<evidence type="ECO:0000256" key="3">
    <source>
        <dbReference type="SAM" id="SignalP"/>
    </source>
</evidence>
<feature type="domain" description="SurA N-terminal" evidence="4">
    <location>
        <begin position="52"/>
        <end position="124"/>
    </location>
</feature>
<feature type="signal peptide" evidence="3">
    <location>
        <begin position="1"/>
        <end position="19"/>
    </location>
</feature>
<evidence type="ECO:0000313" key="6">
    <source>
        <dbReference type="EMBL" id="ALF47049.1"/>
    </source>
</evidence>
<dbReference type="RefSeq" id="WP_021091056.1">
    <property type="nucleotide sequence ID" value="NZ_CABMKQ010000002.1"/>
</dbReference>
<evidence type="ECO:0000313" key="7">
    <source>
        <dbReference type="Proteomes" id="UP000066049"/>
    </source>
</evidence>
<dbReference type="GO" id="GO:0003755">
    <property type="term" value="F:peptidyl-prolyl cis-trans isomerase activity"/>
    <property type="evidence" value="ECO:0007669"/>
    <property type="project" value="UniProtKB-KW"/>
</dbReference>
<dbReference type="PATRIC" id="fig|199.248.peg.363"/>
<name>A0A0M4TAA1_9BACT</name>
<dbReference type="SUPFAM" id="SSF109998">
    <property type="entry name" value="Triger factor/SurA peptide-binding domain-like"/>
    <property type="match status" value="1"/>
</dbReference>
<dbReference type="PANTHER" id="PTHR47637:SF1">
    <property type="entry name" value="CHAPERONE SURA"/>
    <property type="match status" value="1"/>
</dbReference>
<dbReference type="InterPro" id="IPR055131">
    <property type="entry name" value="Cj1289-like_C"/>
</dbReference>
<dbReference type="InterPro" id="IPR027304">
    <property type="entry name" value="Trigger_fact/SurA_dom_sf"/>
</dbReference>
<evidence type="ECO:0000259" key="5">
    <source>
        <dbReference type="Pfam" id="PF22506"/>
    </source>
</evidence>
<dbReference type="EMBL" id="CP012541">
    <property type="protein sequence ID" value="ALF47049.1"/>
    <property type="molecule type" value="Genomic_DNA"/>
</dbReference>
<dbReference type="PANTHER" id="PTHR47637">
    <property type="entry name" value="CHAPERONE SURA"/>
    <property type="match status" value="1"/>
</dbReference>
<feature type="domain" description="Cj1289-like C-terminal" evidence="5">
    <location>
        <begin position="139"/>
        <end position="231"/>
    </location>
</feature>